<evidence type="ECO:0000256" key="6">
    <source>
        <dbReference type="SAM" id="Phobius"/>
    </source>
</evidence>
<feature type="transmembrane region" description="Helical" evidence="6">
    <location>
        <begin position="401"/>
        <end position="421"/>
    </location>
</feature>
<dbReference type="InterPro" id="IPR004869">
    <property type="entry name" value="MMPL_dom"/>
</dbReference>
<name>Q1MY55_9GAMM</name>
<dbReference type="Proteomes" id="UP000004263">
    <property type="component" value="Unassembled WGS sequence"/>
</dbReference>
<feature type="transmembrane region" description="Helical" evidence="6">
    <location>
        <begin position="219"/>
        <end position="236"/>
    </location>
</feature>
<sequence length="780" mass="86228">MRTVINRIFEFVTNRPIKTLVLLLLVTLFLGGGLSQLKIDNNQESELPKDNEIVATNERLDDVFGEKGIILIGIKNPDSIYNQKTLILIDEISEAIKSIPFVISDEVTSLSTFQNLTAREWGLERDPFLKQIPNSKEAMRQLKEDVIQNDEVYGRLVSKDGTFVAISAYVEEGYNQTQVTNAVFDLVSKYQNNDLEFFVAGDAIQAQEIDSGIQKDTGILLPSALALILICFLLALRTMRGVILPFSVVVLSIIWTMGAMGWLGLAVTVVSSALPALMVAVASSYGIHVMIQYYEQVNKGKSKKQASAEAIKNISPAIILTGATSALGALTLIVFKVTSIQEFGLATAIGVLSATVLSIVFIPAWLSILKPTAGNRFNKIDRKLDSLLSSITTFSLKHRHLMVGTTIIALSASVIFGLSQLKYGQDFIEYFEPEHRLRIAFEEFNNQLGGARYMDVMIEAPTEDGMQSPLYLKQVAQFQDYAESLEHVGYSLSFADVIKRINSAMHENKQSYERIPDDESTIAQYQLLYSMSGNPGDQSNLIDYPNQRLKIRIMLTTSEQEDHKALYKQLKQQADKTFDSALTVDFGGDVMFWLAQIQYIVEGKVWNIIASVIVVFLFCSFIFKSGVGGILSIIPLSIATLITLSMMGFLGIRLDVGTAIVTAIGVGIGVDFTIHYLKRLLQEYRASKELSHSMIITSQTAGKAVLYDTISNVAGFSVFILSGFQPLQFFGWLISLMMISSALATLIIFPSVISLIGKPLLNKQETNIEVNTDNACESIN</sequence>
<dbReference type="PROSITE" id="PS50156">
    <property type="entry name" value="SSD"/>
    <property type="match status" value="2"/>
</dbReference>
<evidence type="ECO:0000256" key="2">
    <source>
        <dbReference type="ARBA" id="ARBA00022475"/>
    </source>
</evidence>
<comment type="caution">
    <text evidence="8">The sequence shown here is derived from an EMBL/GenBank/DDBJ whole genome shotgun (WGS) entry which is preliminary data.</text>
</comment>
<feature type="transmembrane region" description="Helical" evidence="6">
    <location>
        <begin position="704"/>
        <end position="724"/>
    </location>
</feature>
<dbReference type="InterPro" id="IPR000731">
    <property type="entry name" value="SSD"/>
</dbReference>
<dbReference type="PANTHER" id="PTHR33406">
    <property type="entry name" value="MEMBRANE PROTEIN MJ1562-RELATED"/>
    <property type="match status" value="1"/>
</dbReference>
<dbReference type="Gene3D" id="1.20.1640.10">
    <property type="entry name" value="Multidrug efflux transporter AcrB transmembrane domain"/>
    <property type="match status" value="2"/>
</dbReference>
<dbReference type="GO" id="GO:0005886">
    <property type="term" value="C:plasma membrane"/>
    <property type="evidence" value="ECO:0007669"/>
    <property type="project" value="UniProtKB-SubCell"/>
</dbReference>
<dbReference type="STRING" id="207949.RED65_12680"/>
<dbReference type="PANTHER" id="PTHR33406:SF13">
    <property type="entry name" value="MEMBRANE PROTEIN YDFJ"/>
    <property type="match status" value="1"/>
</dbReference>
<accession>Q1MY55</accession>
<feature type="transmembrane region" description="Helical" evidence="6">
    <location>
        <begin position="630"/>
        <end position="650"/>
    </location>
</feature>
<organism evidence="8 9">
    <name type="scientific">Bermanella marisrubri</name>
    <dbReference type="NCBI Taxonomy" id="207949"/>
    <lineage>
        <taxon>Bacteria</taxon>
        <taxon>Pseudomonadati</taxon>
        <taxon>Pseudomonadota</taxon>
        <taxon>Gammaproteobacteria</taxon>
        <taxon>Oceanospirillales</taxon>
        <taxon>Oceanospirillaceae</taxon>
        <taxon>Bermanella</taxon>
    </lineage>
</organism>
<keyword evidence="3 6" id="KW-0812">Transmembrane</keyword>
<evidence type="ECO:0000256" key="1">
    <source>
        <dbReference type="ARBA" id="ARBA00004651"/>
    </source>
</evidence>
<evidence type="ECO:0000313" key="8">
    <source>
        <dbReference type="EMBL" id="EAT10905.1"/>
    </source>
</evidence>
<keyword evidence="9" id="KW-1185">Reference proteome</keyword>
<dbReference type="SUPFAM" id="SSF82866">
    <property type="entry name" value="Multidrug efflux transporter AcrB transmembrane domain"/>
    <property type="match status" value="2"/>
</dbReference>
<feature type="transmembrane region" description="Helical" evidence="6">
    <location>
        <begin position="343"/>
        <end position="369"/>
    </location>
</feature>
<feature type="domain" description="SSD" evidence="7">
    <location>
        <begin position="629"/>
        <end position="755"/>
    </location>
</feature>
<evidence type="ECO:0000256" key="4">
    <source>
        <dbReference type="ARBA" id="ARBA00022989"/>
    </source>
</evidence>
<dbReference type="Pfam" id="PF03176">
    <property type="entry name" value="MMPL"/>
    <property type="match status" value="2"/>
</dbReference>
<dbReference type="InterPro" id="IPR050545">
    <property type="entry name" value="Mycobact_MmpL"/>
</dbReference>
<feature type="transmembrane region" description="Helical" evidence="6">
    <location>
        <begin position="314"/>
        <end position="337"/>
    </location>
</feature>
<evidence type="ECO:0000313" key="9">
    <source>
        <dbReference type="Proteomes" id="UP000004263"/>
    </source>
</evidence>
<evidence type="ECO:0000259" key="7">
    <source>
        <dbReference type="PROSITE" id="PS50156"/>
    </source>
</evidence>
<dbReference type="EMBL" id="AAQH01000029">
    <property type="protein sequence ID" value="EAT10905.1"/>
    <property type="molecule type" value="Genomic_DNA"/>
</dbReference>
<dbReference type="HOGENOM" id="CLU_008861_3_0_6"/>
<dbReference type="AlphaFoldDB" id="Q1MY55"/>
<dbReference type="OrthoDB" id="9803781at2"/>
<gene>
    <name evidence="8" type="ORF">RED65_12680</name>
</gene>
<evidence type="ECO:0000256" key="5">
    <source>
        <dbReference type="ARBA" id="ARBA00023136"/>
    </source>
</evidence>
<keyword evidence="5 6" id="KW-0472">Membrane</keyword>
<reference evidence="8 9" key="1">
    <citation type="submission" date="2006-03" db="EMBL/GenBank/DDBJ databases">
        <authorList>
            <person name="Pinhassi J."/>
            <person name="Pedros-Alio C."/>
            <person name="Ferriera S."/>
            <person name="Johnson J."/>
            <person name="Kravitz S."/>
            <person name="Halpern A."/>
            <person name="Remington K."/>
            <person name="Beeson K."/>
            <person name="Tran B."/>
            <person name="Rogers Y.-H."/>
            <person name="Friedman R."/>
            <person name="Venter J.C."/>
        </authorList>
    </citation>
    <scope>NUCLEOTIDE SEQUENCE [LARGE SCALE GENOMIC DNA]</scope>
    <source>
        <strain evidence="8 9">RED65</strain>
    </source>
</reference>
<feature type="transmembrane region" description="Helical" evidence="6">
    <location>
        <begin position="605"/>
        <end position="623"/>
    </location>
</feature>
<dbReference type="RefSeq" id="WP_007018641.1">
    <property type="nucleotide sequence ID" value="NZ_CH724117.1"/>
</dbReference>
<feature type="transmembrane region" description="Helical" evidence="6">
    <location>
        <begin position="656"/>
        <end position="677"/>
    </location>
</feature>
<feature type="domain" description="SSD" evidence="7">
    <location>
        <begin position="248"/>
        <end position="368"/>
    </location>
</feature>
<evidence type="ECO:0000256" key="3">
    <source>
        <dbReference type="ARBA" id="ARBA00022692"/>
    </source>
</evidence>
<keyword evidence="4 6" id="KW-1133">Transmembrane helix</keyword>
<feature type="transmembrane region" description="Helical" evidence="6">
    <location>
        <begin position="243"/>
        <end position="267"/>
    </location>
</feature>
<protein>
    <recommendedName>
        <fullName evidence="7">SSD domain-containing protein</fullName>
    </recommendedName>
</protein>
<feature type="transmembrane region" description="Helical" evidence="6">
    <location>
        <begin position="273"/>
        <end position="294"/>
    </location>
</feature>
<comment type="subcellular location">
    <subcellularLocation>
        <location evidence="1">Cell membrane</location>
        <topology evidence="1">Multi-pass membrane protein</topology>
    </subcellularLocation>
</comment>
<keyword evidence="2" id="KW-1003">Cell membrane</keyword>
<proteinExistence type="predicted"/>
<feature type="transmembrane region" description="Helical" evidence="6">
    <location>
        <begin position="730"/>
        <end position="756"/>
    </location>
</feature>